<dbReference type="Gene3D" id="3.30.70.100">
    <property type="match status" value="5"/>
</dbReference>
<dbReference type="FunFam" id="3.30.70.100:FF:000005">
    <property type="entry name" value="Copper-exporting P-type ATPase A"/>
    <property type="match status" value="1"/>
</dbReference>
<evidence type="ECO:0000256" key="3">
    <source>
        <dbReference type="ARBA" id="ARBA00022448"/>
    </source>
</evidence>
<comment type="caution">
    <text evidence="21">The sequence shown here is derived from an EMBL/GenBank/DDBJ whole genome shotgun (WGS) entry which is preliminary data.</text>
</comment>
<dbReference type="InterPro" id="IPR044492">
    <property type="entry name" value="P_typ_ATPase_HD_dom"/>
</dbReference>
<feature type="transmembrane region" description="Helical" evidence="19">
    <location>
        <begin position="513"/>
        <end position="534"/>
    </location>
</feature>
<keyword evidence="4" id="KW-1003">Cell membrane</keyword>
<sequence length="1245" mass="134609">MEDVNKKVTSIIEDLENIGINEKETTTTTPTIITLPVKGMTCQSCVQSIKSVVESLPEVSDCQVNLEKEQAKISFDASKTSKAQIIQAIEDCGFQVPLTEEGLSFELLLNNDKNTNSDSNDGSSIITLPIKGMTCMSCVNSITNVLNTAPGVKKVDVSLKNENAMVEFNPEKINKQKIIDVIEDCGFQVPQFTDIKNSLININLPIKGMTCNSCVNSIMNVLQPMPGIHNVQISLVNESASIQFDDILLSEKGIIDAIEDCGFKVPIDVVNITTKNDRIISSFSTFVGLETPPANKTSFPLSSIKSHTFSAESILISQLKILGMTCASCVNSIERSLRSTPGIVSVKVSLLAERATVEYDANVIDENRIAEMINSIGFEASPIGQKHEDTVELQIFGMAGRTSARTIEQSLRKSFGILNVSVNVATEKANVQFDKGILGVRDVVNLIEALGYDALLIDNNRNAQLESLARTKEIAEWRDAFFRSLIFAIPVFIISMILPAFEWGSNIVDVQLLPGISSGDFLSLILTIPVQFGVGKRFYSTSYKALKHGTATMDVLISLGTTSAFFFSCFSMFYALCDFPQHAKPSTFFDTSTMLITFVTFGRYLENMAKGKTSAALSKLMSLTPSTTIIYLKDSKTGEITGEKKIPTELVQVGDFVKIVPGDKIPADGILISGQSTIDEAMVTGEVEQVSKKPGDILIGGTVNGLGTFQMQVTRTGNDTALAQIVKLVEEAQTSKAPIQAFADVVAGYFVPVVITLAIVTFAVWIFLAHILDPVPEIFHHESSYFVVCLKLCISVIVVACPCALGLSTPTAVMVGTGIGAQNGILIKGGGPLEESKKITKVVFDKTGTLTKGKLEVAHHEIITGNLELTPEKFFAIVGAAESSSEHPLGRAIVQHAQQLLEIEQFDAEVSEFEAVAGLGIGCNVLYNASCAFSNSNLINQSTKITTNTATSYSVLVGNASFLSDHNQISIPNSVYKIKETQERLGRTTVLIAINNTFAGCVFLSDSIKPEAKLTIAALNKMGVSVAMITGDQELTAKAIAAQCGITEIYAGVSPNGKKQIIQTLQHPSATTKRKIVAMVGDGINDSPALAAANVGIALSSGTDVAIEAADLVLMRNDLMDVVTALDLSRTIFKRIQLNFLWACIYNVLGIPLAMGFFIPWGWHLHPMMAGAAMACSSVSVVLSSLMLKWWQKPQWVDDGEGGAERIRPKNEGIEGILSAIDRWGKKRVERGYRRVPIGDEDLRN</sequence>
<keyword evidence="10" id="KW-0187">Copper transport</keyword>
<dbReference type="Pfam" id="PF00702">
    <property type="entry name" value="Hydrolase"/>
    <property type="match status" value="1"/>
</dbReference>
<dbReference type="CDD" id="cd02094">
    <property type="entry name" value="P-type_ATPase_Cu-like"/>
    <property type="match status" value="1"/>
</dbReference>
<evidence type="ECO:0000256" key="15">
    <source>
        <dbReference type="ARBA" id="ARBA00023008"/>
    </source>
</evidence>
<dbReference type="SUPFAM" id="SSF81665">
    <property type="entry name" value="Calcium ATPase, transmembrane domain M"/>
    <property type="match status" value="1"/>
</dbReference>
<evidence type="ECO:0000259" key="20">
    <source>
        <dbReference type="PROSITE" id="PS50846"/>
    </source>
</evidence>
<feature type="domain" description="HMA" evidence="20">
    <location>
        <begin position="31"/>
        <end position="97"/>
    </location>
</feature>
<keyword evidence="9 19" id="KW-0547">Nucleotide-binding</keyword>
<dbReference type="OrthoDB" id="432719at2759"/>
<feature type="transmembrane region" description="Helical" evidence="19">
    <location>
        <begin position="588"/>
        <end position="605"/>
    </location>
</feature>
<dbReference type="CDD" id="cd00371">
    <property type="entry name" value="HMA"/>
    <property type="match status" value="5"/>
</dbReference>
<evidence type="ECO:0000256" key="17">
    <source>
        <dbReference type="ARBA" id="ARBA00023136"/>
    </source>
</evidence>
<dbReference type="PROSITE" id="PS00154">
    <property type="entry name" value="ATPASE_E1_E2"/>
    <property type="match status" value="1"/>
</dbReference>
<feature type="domain" description="HMA" evidence="20">
    <location>
        <begin position="124"/>
        <end position="190"/>
    </location>
</feature>
<name>A0A9N9FMK5_9GLOM</name>
<keyword evidence="15" id="KW-0186">Copper</keyword>
<dbReference type="Gene3D" id="3.40.50.1000">
    <property type="entry name" value="HAD superfamily/HAD-like"/>
    <property type="match status" value="1"/>
</dbReference>
<dbReference type="SUPFAM" id="SSF81660">
    <property type="entry name" value="Metal cation-transporting ATPase, ATP-binding domain N"/>
    <property type="match status" value="1"/>
</dbReference>
<dbReference type="EC" id="7.2.2.8" evidence="2"/>
<dbReference type="GO" id="GO:0005886">
    <property type="term" value="C:plasma membrane"/>
    <property type="evidence" value="ECO:0007669"/>
    <property type="project" value="UniProtKB-SubCell"/>
</dbReference>
<dbReference type="PROSITE" id="PS01047">
    <property type="entry name" value="HMA_1"/>
    <property type="match status" value="4"/>
</dbReference>
<feature type="domain" description="HMA" evidence="20">
    <location>
        <begin position="315"/>
        <end position="381"/>
    </location>
</feature>
<dbReference type="InterPro" id="IPR023298">
    <property type="entry name" value="ATPase_P-typ_TM_dom_sf"/>
</dbReference>
<dbReference type="InterPro" id="IPR018303">
    <property type="entry name" value="ATPase_P-typ_P_site"/>
</dbReference>
<evidence type="ECO:0000256" key="7">
    <source>
        <dbReference type="ARBA" id="ARBA00022723"/>
    </source>
</evidence>
<feature type="transmembrane region" description="Helical" evidence="19">
    <location>
        <begin position="555"/>
        <end position="576"/>
    </location>
</feature>
<dbReference type="InterPro" id="IPR027256">
    <property type="entry name" value="P-typ_ATPase_IB"/>
</dbReference>
<dbReference type="InterPro" id="IPR036163">
    <property type="entry name" value="HMA_dom_sf"/>
</dbReference>
<evidence type="ECO:0000256" key="6">
    <source>
        <dbReference type="ARBA" id="ARBA00022692"/>
    </source>
</evidence>
<reference evidence="21" key="1">
    <citation type="submission" date="2021-06" db="EMBL/GenBank/DDBJ databases">
        <authorList>
            <person name="Kallberg Y."/>
            <person name="Tangrot J."/>
            <person name="Rosling A."/>
        </authorList>
    </citation>
    <scope>NUCLEOTIDE SEQUENCE</scope>
    <source>
        <strain evidence="21">MT106</strain>
    </source>
</reference>
<dbReference type="PRINTS" id="PR00119">
    <property type="entry name" value="CATATPASE"/>
</dbReference>
<dbReference type="FunFam" id="3.30.70.100:FF:000001">
    <property type="entry name" value="ATPase copper transporting beta"/>
    <property type="match status" value="2"/>
</dbReference>
<dbReference type="InterPro" id="IPR036412">
    <property type="entry name" value="HAD-like_sf"/>
</dbReference>
<keyword evidence="7 19" id="KW-0479">Metal-binding</keyword>
<evidence type="ECO:0000256" key="12">
    <source>
        <dbReference type="ARBA" id="ARBA00022842"/>
    </source>
</evidence>
<feature type="transmembrane region" description="Helical" evidence="19">
    <location>
        <begin position="1140"/>
        <end position="1163"/>
    </location>
</feature>
<dbReference type="SFLD" id="SFLDG00002">
    <property type="entry name" value="C1.7:_P-type_atpase_like"/>
    <property type="match status" value="1"/>
</dbReference>
<dbReference type="SFLD" id="SFLDF00027">
    <property type="entry name" value="p-type_atpase"/>
    <property type="match status" value="1"/>
</dbReference>
<dbReference type="PRINTS" id="PR00943">
    <property type="entry name" value="CUATPASE"/>
</dbReference>
<evidence type="ECO:0000256" key="14">
    <source>
        <dbReference type="ARBA" id="ARBA00022989"/>
    </source>
</evidence>
<dbReference type="FunFam" id="3.30.70.100:FF:000043">
    <property type="entry name" value="Copper-transporting ATPase 2"/>
    <property type="match status" value="2"/>
</dbReference>
<dbReference type="PANTHER" id="PTHR46594">
    <property type="entry name" value="P-TYPE CATION-TRANSPORTING ATPASE"/>
    <property type="match status" value="1"/>
</dbReference>
<dbReference type="InterPro" id="IPR017969">
    <property type="entry name" value="Heavy-metal-associated_CS"/>
</dbReference>
<dbReference type="InterPro" id="IPR059000">
    <property type="entry name" value="ATPase_P-type_domA"/>
</dbReference>
<keyword evidence="22" id="KW-1185">Reference proteome</keyword>
<dbReference type="Pfam" id="PF00403">
    <property type="entry name" value="HMA"/>
    <property type="match status" value="5"/>
</dbReference>
<keyword evidence="17 19" id="KW-0472">Membrane</keyword>
<feature type="domain" description="HMA" evidence="20">
    <location>
        <begin position="389"/>
        <end position="455"/>
    </location>
</feature>
<evidence type="ECO:0000313" key="22">
    <source>
        <dbReference type="Proteomes" id="UP000789831"/>
    </source>
</evidence>
<dbReference type="InterPro" id="IPR006122">
    <property type="entry name" value="HMA_Cu_ion-bd"/>
</dbReference>
<feature type="transmembrane region" description="Helical" evidence="19">
    <location>
        <begin position="746"/>
        <end position="772"/>
    </location>
</feature>
<gene>
    <name evidence="21" type="ORF">AGERDE_LOCUS6307</name>
</gene>
<evidence type="ECO:0000256" key="19">
    <source>
        <dbReference type="RuleBase" id="RU362081"/>
    </source>
</evidence>
<keyword evidence="16" id="KW-0406">Ion transport</keyword>
<accession>A0A9N9FMK5</accession>
<keyword evidence="14 19" id="KW-1133">Transmembrane helix</keyword>
<keyword evidence="5" id="KW-0597">Phosphoprotein</keyword>
<keyword evidence="3" id="KW-0813">Transport</keyword>
<dbReference type="InterPro" id="IPR023214">
    <property type="entry name" value="HAD_sf"/>
</dbReference>
<dbReference type="GO" id="GO:0005524">
    <property type="term" value="F:ATP binding"/>
    <property type="evidence" value="ECO:0007669"/>
    <property type="project" value="UniProtKB-UniRule"/>
</dbReference>
<dbReference type="Proteomes" id="UP000789831">
    <property type="component" value="Unassembled WGS sequence"/>
</dbReference>
<dbReference type="InterPro" id="IPR023299">
    <property type="entry name" value="ATPase_P-typ_cyto_dom_N"/>
</dbReference>
<evidence type="ECO:0000313" key="21">
    <source>
        <dbReference type="EMBL" id="CAG8543560.1"/>
    </source>
</evidence>
<protein>
    <recommendedName>
        <fullName evidence="2">P-type Cu(+) transporter</fullName>
        <ecNumber evidence="2">7.2.2.8</ecNumber>
    </recommendedName>
    <alternativeName>
        <fullName evidence="18">Cu(2+)-ATPase</fullName>
    </alternativeName>
</protein>
<feature type="transmembrane region" description="Helical" evidence="19">
    <location>
        <begin position="1169"/>
        <end position="1188"/>
    </location>
</feature>
<evidence type="ECO:0000256" key="9">
    <source>
        <dbReference type="ARBA" id="ARBA00022741"/>
    </source>
</evidence>
<dbReference type="SFLD" id="SFLDS00003">
    <property type="entry name" value="Haloacid_Dehalogenase"/>
    <property type="match status" value="1"/>
</dbReference>
<dbReference type="InterPro" id="IPR008250">
    <property type="entry name" value="ATPase_P-typ_transduc_dom_A_sf"/>
</dbReference>
<dbReference type="InterPro" id="IPR006121">
    <property type="entry name" value="HMA_dom"/>
</dbReference>
<dbReference type="PROSITE" id="PS50846">
    <property type="entry name" value="HMA_2"/>
    <property type="match status" value="5"/>
</dbReference>
<dbReference type="EMBL" id="CAJVPL010000962">
    <property type="protein sequence ID" value="CAG8543560.1"/>
    <property type="molecule type" value="Genomic_DNA"/>
</dbReference>
<feature type="transmembrane region" description="Helical" evidence="19">
    <location>
        <begin position="784"/>
        <end position="807"/>
    </location>
</feature>
<keyword evidence="13" id="KW-1278">Translocase</keyword>
<dbReference type="FunFam" id="2.70.150.10:FF:000002">
    <property type="entry name" value="Copper-transporting ATPase 1, putative"/>
    <property type="match status" value="1"/>
</dbReference>
<dbReference type="SUPFAM" id="SSF81653">
    <property type="entry name" value="Calcium ATPase, transduction domain A"/>
    <property type="match status" value="1"/>
</dbReference>
<dbReference type="GO" id="GO:0016887">
    <property type="term" value="F:ATP hydrolysis activity"/>
    <property type="evidence" value="ECO:0007669"/>
    <property type="project" value="InterPro"/>
</dbReference>
<evidence type="ECO:0000256" key="16">
    <source>
        <dbReference type="ARBA" id="ARBA00023065"/>
    </source>
</evidence>
<dbReference type="NCBIfam" id="TIGR01494">
    <property type="entry name" value="ATPase_P-type"/>
    <property type="match status" value="2"/>
</dbReference>
<evidence type="ECO:0000256" key="18">
    <source>
        <dbReference type="ARBA" id="ARBA00080126"/>
    </source>
</evidence>
<evidence type="ECO:0000256" key="10">
    <source>
        <dbReference type="ARBA" id="ARBA00022796"/>
    </source>
</evidence>
<evidence type="ECO:0000256" key="8">
    <source>
        <dbReference type="ARBA" id="ARBA00022737"/>
    </source>
</evidence>
<dbReference type="NCBIfam" id="TIGR01525">
    <property type="entry name" value="ATPase-IB_hvy"/>
    <property type="match status" value="1"/>
</dbReference>
<evidence type="ECO:0000256" key="11">
    <source>
        <dbReference type="ARBA" id="ARBA00022840"/>
    </source>
</evidence>
<dbReference type="GO" id="GO:0005507">
    <property type="term" value="F:copper ion binding"/>
    <property type="evidence" value="ECO:0007669"/>
    <property type="project" value="InterPro"/>
</dbReference>
<evidence type="ECO:0000256" key="2">
    <source>
        <dbReference type="ARBA" id="ARBA00012517"/>
    </source>
</evidence>
<keyword evidence="6 19" id="KW-0812">Transmembrane</keyword>
<dbReference type="PANTHER" id="PTHR46594:SF4">
    <property type="entry name" value="P-TYPE CATION-TRANSPORTING ATPASE"/>
    <property type="match status" value="1"/>
</dbReference>
<dbReference type="Gene3D" id="3.40.1110.10">
    <property type="entry name" value="Calcium-transporting ATPase, cytoplasmic domain N"/>
    <property type="match status" value="1"/>
</dbReference>
<dbReference type="Pfam" id="PF00122">
    <property type="entry name" value="E1-E2_ATPase"/>
    <property type="match status" value="1"/>
</dbReference>
<organism evidence="21 22">
    <name type="scientific">Ambispora gerdemannii</name>
    <dbReference type="NCBI Taxonomy" id="144530"/>
    <lineage>
        <taxon>Eukaryota</taxon>
        <taxon>Fungi</taxon>
        <taxon>Fungi incertae sedis</taxon>
        <taxon>Mucoromycota</taxon>
        <taxon>Glomeromycotina</taxon>
        <taxon>Glomeromycetes</taxon>
        <taxon>Archaeosporales</taxon>
        <taxon>Ambisporaceae</taxon>
        <taxon>Ambispora</taxon>
    </lineage>
</organism>
<comment type="similarity">
    <text evidence="19">Belongs to the cation transport ATPase (P-type) (TC 3.A.3) family. Type IB subfamily.</text>
</comment>
<dbReference type="GO" id="GO:0140581">
    <property type="term" value="F:P-type monovalent copper transporter activity"/>
    <property type="evidence" value="ECO:0007669"/>
    <property type="project" value="UniProtKB-EC"/>
</dbReference>
<dbReference type="SUPFAM" id="SSF55008">
    <property type="entry name" value="HMA, heavy metal-associated domain"/>
    <property type="match status" value="5"/>
</dbReference>
<dbReference type="AlphaFoldDB" id="A0A9N9FMK5"/>
<feature type="domain" description="HMA" evidence="20">
    <location>
        <begin position="200"/>
        <end position="266"/>
    </location>
</feature>
<dbReference type="FunFam" id="3.40.50.1000:FF:000144">
    <property type="entry name" value="copper-transporting ATPase 1 isoform X2"/>
    <property type="match status" value="1"/>
</dbReference>
<evidence type="ECO:0000256" key="4">
    <source>
        <dbReference type="ARBA" id="ARBA00022475"/>
    </source>
</evidence>
<proteinExistence type="inferred from homology"/>
<keyword evidence="11 19" id="KW-0067">ATP-binding</keyword>
<dbReference type="PRINTS" id="PR00942">
    <property type="entry name" value="CUATPASEI"/>
</dbReference>
<evidence type="ECO:0000256" key="5">
    <source>
        <dbReference type="ARBA" id="ARBA00022553"/>
    </source>
</evidence>
<keyword evidence="12" id="KW-0460">Magnesium</keyword>
<dbReference type="InterPro" id="IPR001757">
    <property type="entry name" value="P_typ_ATPase"/>
</dbReference>
<feature type="transmembrane region" description="Helical" evidence="19">
    <location>
        <begin position="480"/>
        <end position="501"/>
    </location>
</feature>
<comment type="subcellular location">
    <subcellularLocation>
        <location evidence="1">Cell membrane</location>
        <topology evidence="1">Multi-pass membrane protein</topology>
    </subcellularLocation>
    <subcellularLocation>
        <location evidence="19">Membrane</location>
    </subcellularLocation>
</comment>
<dbReference type="Gene3D" id="2.70.150.10">
    <property type="entry name" value="Calcium-transporting ATPase, cytoplasmic transduction domain A"/>
    <property type="match status" value="1"/>
</dbReference>
<evidence type="ECO:0000256" key="1">
    <source>
        <dbReference type="ARBA" id="ARBA00004651"/>
    </source>
</evidence>
<dbReference type="SUPFAM" id="SSF56784">
    <property type="entry name" value="HAD-like"/>
    <property type="match status" value="1"/>
</dbReference>
<dbReference type="NCBIfam" id="TIGR00003">
    <property type="entry name" value="copper ion binding protein"/>
    <property type="match status" value="4"/>
</dbReference>
<evidence type="ECO:0000256" key="13">
    <source>
        <dbReference type="ARBA" id="ARBA00022967"/>
    </source>
</evidence>
<keyword evidence="8" id="KW-0677">Repeat</keyword>